<dbReference type="GO" id="GO:0005737">
    <property type="term" value="C:cytoplasm"/>
    <property type="evidence" value="ECO:0007669"/>
    <property type="project" value="UniProtKB-SubCell"/>
</dbReference>
<evidence type="ECO:0000256" key="6">
    <source>
        <dbReference type="ARBA" id="ARBA00022490"/>
    </source>
</evidence>
<keyword evidence="9 14" id="KW-0326">Glycosidase</keyword>
<comment type="subcellular location">
    <subcellularLocation>
        <location evidence="1 15">Cytoplasm</location>
    </subcellularLocation>
</comment>
<dbReference type="InterPro" id="IPR022567">
    <property type="entry name" value="DUF3459"/>
</dbReference>
<dbReference type="PANTHER" id="PTHR43651:SF11">
    <property type="entry name" value="MALTO-OLIGOSYLTREHALOSE TREHALOHYDROLASE"/>
    <property type="match status" value="1"/>
</dbReference>
<evidence type="ECO:0000256" key="7">
    <source>
        <dbReference type="ARBA" id="ARBA00022801"/>
    </source>
</evidence>
<dbReference type="InterPro" id="IPR044901">
    <property type="entry name" value="Trehalose_TreZ_E-set_sf"/>
</dbReference>
<gene>
    <name evidence="19" type="ORF">GCM10008174_32410</name>
</gene>
<comment type="pathway">
    <text evidence="2 14">Glycan biosynthesis; trehalose biosynthesis.</text>
</comment>
<sequence length="584" mass="63269">MSAAFERKLPFGASAGADQTLFRFWAPAHPEVRIEIEGSDPVAMAPEDGGWFSAALPAPAGSRYRFHLPSGLAVPDPASRFQDGDIHGWSVVVDPKSYDWKTGGWTGRPWAETVVYELHVGCFGGFAGVTEALPLLAELGVTAVQLMPIADFPGARNWGYDGVLPYAPDAAYGTPDELKALIDRAHGLGLMVFLDVVYNHFGPDGNYIGAAAPTFFRDDLQTPWGGAIDFRLPEVRSYFTENSLYWLMEYRFDGLRLDAVHAISEQDWIDEMAAAVRSTVEAGRHVHLILENEHNQQSHLAGDVDAQWNDDFHHVIHVLLTGEREGYYEDYADDAAAKLARTLSEGFVYQGEPSPHLDGKPRGTPSGHLPPTAFISFLQNHDQIGNRAFGDRLTALADPRGVEAATAALLLIPHIPMIFMGEEVASETPFLFFTDHNDELAEAVRVGRRKEFAKFAAFAGAEIPDPNAPSTFERSIPEPHPERAEERTALYRRLLALRAAKITPGVPGAKSAGAEPLGPKAALARWKLGDGSRLTVALNLAEAPASIAPIEGPVLFETTPGAADAARSGQLPGYATIALLEPAA</sequence>
<comment type="catalytic activity">
    <reaction evidence="12 14">
        <text>hydrolysis of (1-&gt;4)-alpha-D-glucosidic linkage in 4-alpha-D-[(1-&gt;4)-alpha-D-glucanosyl]n trehalose to yield trehalose and (1-&gt;4)-alpha-D-glucan.</text>
        <dbReference type="EC" id="3.2.1.141"/>
    </reaction>
</comment>
<evidence type="ECO:0000256" key="11">
    <source>
        <dbReference type="ARBA" id="ARBA00033284"/>
    </source>
</evidence>
<evidence type="ECO:0000256" key="4">
    <source>
        <dbReference type="ARBA" id="ARBA00012268"/>
    </source>
</evidence>
<evidence type="ECO:0000259" key="18">
    <source>
        <dbReference type="SMART" id="SM00642"/>
    </source>
</evidence>
<dbReference type="PANTHER" id="PTHR43651">
    <property type="entry name" value="1,4-ALPHA-GLUCAN-BRANCHING ENZYME"/>
    <property type="match status" value="1"/>
</dbReference>
<dbReference type="Pfam" id="PF11941">
    <property type="entry name" value="DUF3459"/>
    <property type="match status" value="1"/>
</dbReference>
<proteinExistence type="inferred from homology"/>
<dbReference type="InterPro" id="IPR013783">
    <property type="entry name" value="Ig-like_fold"/>
</dbReference>
<dbReference type="RefSeq" id="WP_271201949.1">
    <property type="nucleotide sequence ID" value="NZ_BSFL01000003.1"/>
</dbReference>
<protein>
    <recommendedName>
        <fullName evidence="5 13">Malto-oligosyltrehalose trehalohydrolase</fullName>
        <shortName evidence="14">MTHase</shortName>
        <ecNumber evidence="4 13">3.2.1.141</ecNumber>
    </recommendedName>
    <alternativeName>
        <fullName evidence="11 14">4-alpha-D-((1-&gt;4)-alpha-D-glucano)trehalose trehalohydrolase</fullName>
    </alternativeName>
    <alternativeName>
        <fullName evidence="10 14">Maltooligosyl trehalose trehalohydrolase</fullName>
    </alternativeName>
</protein>
<feature type="active site" description="Nucleophile" evidence="15">
    <location>
        <position position="258"/>
    </location>
</feature>
<evidence type="ECO:0000256" key="15">
    <source>
        <dbReference type="PIRSR" id="PIRSR006337-1"/>
    </source>
</evidence>
<reference evidence="19" key="2">
    <citation type="submission" date="2023-01" db="EMBL/GenBank/DDBJ databases">
        <authorList>
            <person name="Sun Q."/>
            <person name="Evtushenko L."/>
        </authorList>
    </citation>
    <scope>NUCLEOTIDE SEQUENCE</scope>
    <source>
        <strain evidence="19">VKM B-2748</strain>
    </source>
</reference>
<evidence type="ECO:0000256" key="10">
    <source>
        <dbReference type="ARBA" id="ARBA00032057"/>
    </source>
</evidence>
<dbReference type="GO" id="GO:0033942">
    <property type="term" value="F:4-alpha-D-(1-&gt;4)-alpha-D-glucanotrehalose trehalohydrolase activity"/>
    <property type="evidence" value="ECO:0007669"/>
    <property type="project" value="UniProtKB-EC"/>
</dbReference>
<evidence type="ECO:0000256" key="14">
    <source>
        <dbReference type="PIRNR" id="PIRNR006337"/>
    </source>
</evidence>
<dbReference type="NCBIfam" id="TIGR02402">
    <property type="entry name" value="trehalose_TreZ"/>
    <property type="match status" value="1"/>
</dbReference>
<evidence type="ECO:0000256" key="16">
    <source>
        <dbReference type="PIRSR" id="PIRSR006337-2"/>
    </source>
</evidence>
<dbReference type="InterPro" id="IPR017853">
    <property type="entry name" value="GH"/>
</dbReference>
<feature type="domain" description="Glycosyl hydrolase family 13 catalytic" evidence="18">
    <location>
        <begin position="92"/>
        <end position="449"/>
    </location>
</feature>
<dbReference type="Pfam" id="PF00128">
    <property type="entry name" value="Alpha-amylase"/>
    <property type="match status" value="1"/>
</dbReference>
<dbReference type="Gene3D" id="3.20.20.80">
    <property type="entry name" value="Glycosidases"/>
    <property type="match status" value="1"/>
</dbReference>
<keyword evidence="7 14" id="KW-0378">Hydrolase</keyword>
<keyword evidence="8" id="KW-0119">Carbohydrate metabolism</keyword>
<evidence type="ECO:0000256" key="5">
    <source>
        <dbReference type="ARBA" id="ARBA00015938"/>
    </source>
</evidence>
<evidence type="ECO:0000256" key="9">
    <source>
        <dbReference type="ARBA" id="ARBA00023295"/>
    </source>
</evidence>
<feature type="binding site" evidence="16">
    <location>
        <begin position="310"/>
        <end position="314"/>
    </location>
    <ligand>
        <name>substrate</name>
    </ligand>
</feature>
<dbReference type="Proteomes" id="UP001143309">
    <property type="component" value="Unassembled WGS sequence"/>
</dbReference>
<reference evidence="19" key="1">
    <citation type="journal article" date="2014" name="Int. J. Syst. Evol. Microbiol.">
        <title>Complete genome sequence of Corynebacterium casei LMG S-19264T (=DSM 44701T), isolated from a smear-ripened cheese.</title>
        <authorList>
            <consortium name="US DOE Joint Genome Institute (JGI-PGF)"/>
            <person name="Walter F."/>
            <person name="Albersmeier A."/>
            <person name="Kalinowski J."/>
            <person name="Ruckert C."/>
        </authorList>
    </citation>
    <scope>NUCLEOTIDE SEQUENCE</scope>
    <source>
        <strain evidence="19">VKM B-2748</strain>
    </source>
</reference>
<evidence type="ECO:0000256" key="13">
    <source>
        <dbReference type="NCBIfam" id="TIGR02402"/>
    </source>
</evidence>
<name>A0A9W6JSY2_9HYPH</name>
<keyword evidence="20" id="KW-1185">Reference proteome</keyword>
<dbReference type="Gene3D" id="1.10.10.760">
    <property type="entry name" value="E-set domains of sugar-utilizing enzymes"/>
    <property type="match status" value="1"/>
</dbReference>
<dbReference type="InterPro" id="IPR014756">
    <property type="entry name" value="Ig_E-set"/>
</dbReference>
<dbReference type="InterPro" id="IPR006047">
    <property type="entry name" value="GH13_cat_dom"/>
</dbReference>
<dbReference type="PIRSF" id="PIRSF006337">
    <property type="entry name" value="Trehalose_TreZ"/>
    <property type="match status" value="1"/>
</dbReference>
<evidence type="ECO:0000256" key="8">
    <source>
        <dbReference type="ARBA" id="ARBA00023277"/>
    </source>
</evidence>
<evidence type="ECO:0000256" key="12">
    <source>
        <dbReference type="ARBA" id="ARBA00034013"/>
    </source>
</evidence>
<comment type="caution">
    <text evidence="19">The sequence shown here is derived from an EMBL/GenBank/DDBJ whole genome shotgun (WGS) entry which is preliminary data.</text>
</comment>
<feature type="site" description="Transition state stabilizer" evidence="17">
    <location>
        <position position="382"/>
    </location>
</feature>
<evidence type="ECO:0000256" key="2">
    <source>
        <dbReference type="ARBA" id="ARBA00005199"/>
    </source>
</evidence>
<dbReference type="SUPFAM" id="SSF81296">
    <property type="entry name" value="E set domains"/>
    <property type="match status" value="1"/>
</dbReference>
<organism evidence="19 20">
    <name type="scientific">Methylopila turkensis</name>
    <dbReference type="NCBI Taxonomy" id="1437816"/>
    <lineage>
        <taxon>Bacteria</taxon>
        <taxon>Pseudomonadati</taxon>
        <taxon>Pseudomonadota</taxon>
        <taxon>Alphaproteobacteria</taxon>
        <taxon>Hyphomicrobiales</taxon>
        <taxon>Methylopilaceae</taxon>
        <taxon>Methylopila</taxon>
    </lineage>
</organism>
<keyword evidence="6" id="KW-0963">Cytoplasm</keyword>
<dbReference type="SMART" id="SM00642">
    <property type="entry name" value="Aamy"/>
    <property type="match status" value="1"/>
</dbReference>
<evidence type="ECO:0000313" key="20">
    <source>
        <dbReference type="Proteomes" id="UP001143309"/>
    </source>
</evidence>
<feature type="active site" description="Proton donor" evidence="15">
    <location>
        <position position="291"/>
    </location>
</feature>
<dbReference type="SUPFAM" id="SSF51445">
    <property type="entry name" value="(Trans)glycosidases"/>
    <property type="match status" value="1"/>
</dbReference>
<dbReference type="AlphaFoldDB" id="A0A9W6JSY2"/>
<feature type="binding site" evidence="16">
    <location>
        <begin position="256"/>
        <end position="261"/>
    </location>
    <ligand>
        <name>substrate</name>
    </ligand>
</feature>
<accession>A0A9W6JSY2</accession>
<comment type="similarity">
    <text evidence="3 14">Belongs to the glycosyl hydrolase 13 family.</text>
</comment>
<dbReference type="CDD" id="cd02853">
    <property type="entry name" value="E_set_MTHase_like_N"/>
    <property type="match status" value="1"/>
</dbReference>
<dbReference type="GO" id="GO:0005992">
    <property type="term" value="P:trehalose biosynthetic process"/>
    <property type="evidence" value="ECO:0007669"/>
    <property type="project" value="UniProtKB-UniRule"/>
</dbReference>
<evidence type="ECO:0000256" key="1">
    <source>
        <dbReference type="ARBA" id="ARBA00004496"/>
    </source>
</evidence>
<evidence type="ECO:0000313" key="19">
    <source>
        <dbReference type="EMBL" id="GLK81500.1"/>
    </source>
</evidence>
<dbReference type="InterPro" id="IPR012768">
    <property type="entry name" value="Trehalose_TreZ"/>
</dbReference>
<dbReference type="EC" id="3.2.1.141" evidence="4 13"/>
<dbReference type="Gene3D" id="2.60.40.10">
    <property type="entry name" value="Immunoglobulins"/>
    <property type="match status" value="1"/>
</dbReference>
<evidence type="ECO:0000256" key="3">
    <source>
        <dbReference type="ARBA" id="ARBA00008061"/>
    </source>
</evidence>
<evidence type="ECO:0000256" key="17">
    <source>
        <dbReference type="PIRSR" id="PIRSR006337-3"/>
    </source>
</evidence>
<feature type="binding site" evidence="16">
    <location>
        <begin position="381"/>
        <end position="386"/>
    </location>
    <ligand>
        <name>substrate</name>
    </ligand>
</feature>
<dbReference type="CDD" id="cd11325">
    <property type="entry name" value="AmyAc_GTHase"/>
    <property type="match status" value="1"/>
</dbReference>
<dbReference type="EMBL" id="BSFL01000003">
    <property type="protein sequence ID" value="GLK81500.1"/>
    <property type="molecule type" value="Genomic_DNA"/>
</dbReference>